<reference evidence="2" key="1">
    <citation type="journal article" date="2016" name="J. Antimicrob. Chemother.">
        <title>Characterization of a genomic island harbouring a new vanD allele from Enterococcus faecium N15-508 isolated in Canada.</title>
        <authorList>
            <person name="Boyd D.A."/>
            <person name="Lalancette C."/>
            <person name="Levesque S."/>
            <person name="Golding G.R."/>
        </authorList>
    </citation>
    <scope>NUCLEOTIDE SEQUENCE</scope>
    <source>
        <strain evidence="2">N15-508</strain>
    </source>
</reference>
<keyword evidence="1" id="KW-0812">Transmembrane</keyword>
<keyword evidence="1" id="KW-0472">Membrane</keyword>
<evidence type="ECO:0008006" key="3">
    <source>
        <dbReference type="Google" id="ProtNLM"/>
    </source>
</evidence>
<organism evidence="2">
    <name type="scientific">Enterococcus faecium</name>
    <name type="common">Streptococcus faecium</name>
    <dbReference type="NCBI Taxonomy" id="1352"/>
    <lineage>
        <taxon>Bacteria</taxon>
        <taxon>Bacillati</taxon>
        <taxon>Bacillota</taxon>
        <taxon>Bacilli</taxon>
        <taxon>Lactobacillales</taxon>
        <taxon>Enterococcaceae</taxon>
        <taxon>Enterococcus</taxon>
    </lineage>
</organism>
<feature type="transmembrane region" description="Helical" evidence="1">
    <location>
        <begin position="40"/>
        <end position="63"/>
    </location>
</feature>
<dbReference type="AlphaFoldDB" id="A0A140GXF5"/>
<dbReference type="InterPro" id="IPR043753">
    <property type="entry name" value="DUF5699"/>
</dbReference>
<sequence>MRLIFKLLAFPFVLVTGLLYLVCKFLVIASGAVLGILSGIVFLASLVLFFTAGVWAGLAWLAIAFLISPYGLPMAAAWLVGMIGGANRALKRFVFG</sequence>
<dbReference type="EMBL" id="KT825491">
    <property type="protein sequence ID" value="AMN85494.1"/>
    <property type="molecule type" value="Genomic_DNA"/>
</dbReference>
<evidence type="ECO:0000256" key="1">
    <source>
        <dbReference type="SAM" id="Phobius"/>
    </source>
</evidence>
<evidence type="ECO:0000313" key="2">
    <source>
        <dbReference type="EMBL" id="AMN85494.1"/>
    </source>
</evidence>
<protein>
    <recommendedName>
        <fullName evidence="3">Succinate dehydrogenase</fullName>
    </recommendedName>
</protein>
<keyword evidence="1" id="KW-1133">Transmembrane helix</keyword>
<feature type="transmembrane region" description="Helical" evidence="1">
    <location>
        <begin position="70"/>
        <end position="90"/>
    </location>
</feature>
<feature type="transmembrane region" description="Helical" evidence="1">
    <location>
        <begin position="7"/>
        <end position="34"/>
    </location>
</feature>
<accession>A0A140GXF5</accession>
<proteinExistence type="predicted"/>
<dbReference type="Pfam" id="PF18956">
    <property type="entry name" value="DUF5699"/>
    <property type="match status" value="1"/>
</dbReference>
<name>A0A140GXF5_ENTFC</name>